<evidence type="ECO:0000256" key="5">
    <source>
        <dbReference type="ARBA" id="ARBA00023136"/>
    </source>
</evidence>
<dbReference type="RefSeq" id="WP_114642258.1">
    <property type="nucleotide sequence ID" value="NZ_JAACIO010000012.1"/>
</dbReference>
<evidence type="ECO:0000256" key="4">
    <source>
        <dbReference type="ARBA" id="ARBA00022989"/>
    </source>
</evidence>
<keyword evidence="5 6" id="KW-0472">Membrane</keyword>
<dbReference type="PANTHER" id="PTHR33545:SF5">
    <property type="entry name" value="UPF0750 MEMBRANE PROTEIN YITT"/>
    <property type="match status" value="1"/>
</dbReference>
<name>A0ABX9KHN2_9FUSO</name>
<gene>
    <name evidence="8" type="ORF">DYH56_07565</name>
</gene>
<dbReference type="Proteomes" id="UP000263486">
    <property type="component" value="Unassembled WGS sequence"/>
</dbReference>
<dbReference type="Pfam" id="PF10035">
    <property type="entry name" value="DUF2179"/>
    <property type="match status" value="1"/>
</dbReference>
<evidence type="ECO:0000256" key="2">
    <source>
        <dbReference type="ARBA" id="ARBA00022475"/>
    </source>
</evidence>
<feature type="transmembrane region" description="Helical" evidence="6">
    <location>
        <begin position="115"/>
        <end position="136"/>
    </location>
</feature>
<evidence type="ECO:0000256" key="6">
    <source>
        <dbReference type="SAM" id="Phobius"/>
    </source>
</evidence>
<feature type="domain" description="DUF2179" evidence="7">
    <location>
        <begin position="241"/>
        <end position="282"/>
    </location>
</feature>
<comment type="caution">
    <text evidence="8">The sequence shown here is derived from an EMBL/GenBank/DDBJ whole genome shotgun (WGS) entry which is preliminary data.</text>
</comment>
<keyword evidence="9" id="KW-1185">Reference proteome</keyword>
<keyword evidence="2" id="KW-1003">Cell membrane</keyword>
<dbReference type="CDD" id="cd16380">
    <property type="entry name" value="YitT_C"/>
    <property type="match status" value="1"/>
</dbReference>
<dbReference type="Pfam" id="PF02588">
    <property type="entry name" value="YitT_membrane"/>
    <property type="match status" value="1"/>
</dbReference>
<feature type="transmembrane region" description="Helical" evidence="6">
    <location>
        <begin position="12"/>
        <end position="31"/>
    </location>
</feature>
<evidence type="ECO:0000259" key="7">
    <source>
        <dbReference type="Pfam" id="PF10035"/>
    </source>
</evidence>
<dbReference type="InterPro" id="IPR015867">
    <property type="entry name" value="N-reg_PII/ATP_PRibTrfase_C"/>
</dbReference>
<dbReference type="EMBL" id="QUAJ01000011">
    <property type="protein sequence ID" value="REI41281.1"/>
    <property type="molecule type" value="Genomic_DNA"/>
</dbReference>
<feature type="transmembrane region" description="Helical" evidence="6">
    <location>
        <begin position="43"/>
        <end position="71"/>
    </location>
</feature>
<keyword evidence="3 6" id="KW-0812">Transmembrane</keyword>
<accession>A0ABX9KHN2</accession>
<feature type="transmembrane region" description="Helical" evidence="6">
    <location>
        <begin position="157"/>
        <end position="176"/>
    </location>
</feature>
<reference evidence="8 9" key="1">
    <citation type="submission" date="2018-08" db="EMBL/GenBank/DDBJ databases">
        <title>Draft genome sequence of Psychrilyobacter sp. strain SD5 isolated from Black Sea water.</title>
        <authorList>
            <person name="Yadav S."/>
            <person name="Villanueva L."/>
            <person name="Damste J.S.S."/>
        </authorList>
    </citation>
    <scope>NUCLEOTIDE SEQUENCE [LARGE SCALE GENOMIC DNA]</scope>
    <source>
        <strain evidence="8 9">SD5</strain>
    </source>
</reference>
<evidence type="ECO:0000256" key="1">
    <source>
        <dbReference type="ARBA" id="ARBA00004651"/>
    </source>
</evidence>
<dbReference type="InterPro" id="IPR051461">
    <property type="entry name" value="UPF0750_membrane"/>
</dbReference>
<comment type="subcellular location">
    <subcellularLocation>
        <location evidence="1">Cell membrane</location>
        <topology evidence="1">Multi-pass membrane protein</topology>
    </subcellularLocation>
</comment>
<keyword evidence="4 6" id="KW-1133">Transmembrane helix</keyword>
<dbReference type="Gene3D" id="3.30.70.120">
    <property type="match status" value="1"/>
</dbReference>
<dbReference type="PANTHER" id="PTHR33545">
    <property type="entry name" value="UPF0750 MEMBRANE PROTEIN YITT-RELATED"/>
    <property type="match status" value="1"/>
</dbReference>
<organism evidence="8 9">
    <name type="scientific">Psychrilyobacter piezotolerans</name>
    <dbReference type="NCBI Taxonomy" id="2293438"/>
    <lineage>
        <taxon>Bacteria</taxon>
        <taxon>Fusobacteriati</taxon>
        <taxon>Fusobacteriota</taxon>
        <taxon>Fusobacteriia</taxon>
        <taxon>Fusobacteriales</taxon>
        <taxon>Fusobacteriaceae</taxon>
        <taxon>Psychrilyobacter</taxon>
    </lineage>
</organism>
<sequence length="288" mass="31572">MKRHLKGLFFDYFVINLGLILSAIGIGIFLVPGKLVSSGVPGIATILFYGMGIPIGLTILVFNIPIFILGVKVFGKEYGFKTFFGIVGLAFYTQTFQTLLNNTSVVDYAKGGNLLLAPIFGGLFLGAGMGLIFKFGGSMGGADILGQVISKYSKLPVAHAILMLDMLVMGSGIVVFGIEKGLYAILSAFTCNLILNKIFEGVSNSKMVYITSSKYQEIQELLTNDIQTHTTTIMTKSRIQDSERKMIMVILKNKQLRDLQVFINRIDPKAFIVISEVYEVFGDPEDDD</sequence>
<evidence type="ECO:0000313" key="9">
    <source>
        <dbReference type="Proteomes" id="UP000263486"/>
    </source>
</evidence>
<dbReference type="InterPro" id="IPR003740">
    <property type="entry name" value="YitT"/>
</dbReference>
<evidence type="ECO:0000313" key="8">
    <source>
        <dbReference type="EMBL" id="REI41281.1"/>
    </source>
</evidence>
<protein>
    <submittedName>
        <fullName evidence="8">DUF2179 domain-containing protein</fullName>
    </submittedName>
</protein>
<evidence type="ECO:0000256" key="3">
    <source>
        <dbReference type="ARBA" id="ARBA00022692"/>
    </source>
</evidence>
<proteinExistence type="predicted"/>
<dbReference type="InterPro" id="IPR019264">
    <property type="entry name" value="DUF2179"/>
</dbReference>
<dbReference type="PIRSF" id="PIRSF006483">
    <property type="entry name" value="Membrane_protein_YitT"/>
    <property type="match status" value="1"/>
</dbReference>
<feature type="transmembrane region" description="Helical" evidence="6">
    <location>
        <begin position="78"/>
        <end position="95"/>
    </location>
</feature>